<sequence>MKPLCDSIVSHHAQPPASTIDWSEFITLIQTNDTLCCLIQSHEAEQKEAARKAKEDAKKAEEAARKAKAAARKASIPPPAPSTKDTDIGSVSSGSSSRSPPTSGSIQSSGVSKSNDNVMIIDPVVSISFFMLRLMVNSDLQSDPCVYCILHKLACIHPSSDRACRLCSRRHQACKRPDATPKAPSKVILKLTTKKTGSRDSESSQSVKRPRTESSATIGPGTSRSKVSSTTTPSIPHLEDLRSFKDRASDFRLGLTYMMDAFDTMMGQHVEEMDEDEVDDLFDDLTDVKGKGKVK</sequence>
<dbReference type="HOGENOM" id="CLU_943543_0_0_1"/>
<dbReference type="EMBL" id="KL197722">
    <property type="protein sequence ID" value="KDQ56495.1"/>
    <property type="molecule type" value="Genomic_DNA"/>
</dbReference>
<evidence type="ECO:0000313" key="2">
    <source>
        <dbReference type="EMBL" id="KDQ56495.1"/>
    </source>
</evidence>
<dbReference type="InParanoid" id="A0A067PRP1"/>
<name>A0A067PRP1_9AGAM</name>
<dbReference type="AlphaFoldDB" id="A0A067PRP1"/>
<feature type="region of interest" description="Disordered" evidence="1">
    <location>
        <begin position="49"/>
        <end position="113"/>
    </location>
</feature>
<reference evidence="3" key="1">
    <citation type="journal article" date="2014" name="Proc. Natl. Acad. Sci. U.S.A.">
        <title>Extensive sampling of basidiomycete genomes demonstrates inadequacy of the white-rot/brown-rot paradigm for wood decay fungi.</title>
        <authorList>
            <person name="Riley R."/>
            <person name="Salamov A.A."/>
            <person name="Brown D.W."/>
            <person name="Nagy L.G."/>
            <person name="Floudas D."/>
            <person name="Held B.W."/>
            <person name="Levasseur A."/>
            <person name="Lombard V."/>
            <person name="Morin E."/>
            <person name="Otillar R."/>
            <person name="Lindquist E.A."/>
            <person name="Sun H."/>
            <person name="LaButti K.M."/>
            <person name="Schmutz J."/>
            <person name="Jabbour D."/>
            <person name="Luo H."/>
            <person name="Baker S.E."/>
            <person name="Pisabarro A.G."/>
            <person name="Walton J.D."/>
            <person name="Blanchette R.A."/>
            <person name="Henrissat B."/>
            <person name="Martin F."/>
            <person name="Cullen D."/>
            <person name="Hibbett D.S."/>
            <person name="Grigoriev I.V."/>
        </authorList>
    </citation>
    <scope>NUCLEOTIDE SEQUENCE [LARGE SCALE GENOMIC DNA]</scope>
    <source>
        <strain evidence="3">MUCL 33604</strain>
    </source>
</reference>
<protein>
    <submittedName>
        <fullName evidence="2">Uncharacterized protein</fullName>
    </submittedName>
</protein>
<organism evidence="2 3">
    <name type="scientific">Jaapia argillacea MUCL 33604</name>
    <dbReference type="NCBI Taxonomy" id="933084"/>
    <lineage>
        <taxon>Eukaryota</taxon>
        <taxon>Fungi</taxon>
        <taxon>Dikarya</taxon>
        <taxon>Basidiomycota</taxon>
        <taxon>Agaricomycotina</taxon>
        <taxon>Agaricomycetes</taxon>
        <taxon>Agaricomycetidae</taxon>
        <taxon>Jaapiales</taxon>
        <taxon>Jaapiaceae</taxon>
        <taxon>Jaapia</taxon>
    </lineage>
</organism>
<feature type="compositionally biased region" description="Polar residues" evidence="1">
    <location>
        <begin position="203"/>
        <end position="234"/>
    </location>
</feature>
<proteinExistence type="predicted"/>
<keyword evidence="3" id="KW-1185">Reference proteome</keyword>
<feature type="compositionally biased region" description="Basic and acidic residues" evidence="1">
    <location>
        <begin position="49"/>
        <end position="65"/>
    </location>
</feature>
<feature type="compositionally biased region" description="Low complexity" evidence="1">
    <location>
        <begin position="89"/>
        <end position="113"/>
    </location>
</feature>
<feature type="region of interest" description="Disordered" evidence="1">
    <location>
        <begin position="191"/>
        <end position="235"/>
    </location>
</feature>
<evidence type="ECO:0000256" key="1">
    <source>
        <dbReference type="SAM" id="MobiDB-lite"/>
    </source>
</evidence>
<evidence type="ECO:0000313" key="3">
    <source>
        <dbReference type="Proteomes" id="UP000027265"/>
    </source>
</evidence>
<gene>
    <name evidence="2" type="ORF">JAAARDRAFT_195125</name>
</gene>
<dbReference type="Proteomes" id="UP000027265">
    <property type="component" value="Unassembled WGS sequence"/>
</dbReference>
<accession>A0A067PRP1</accession>